<proteinExistence type="predicted"/>
<evidence type="ECO:0000313" key="2">
    <source>
        <dbReference type="EMBL" id="KAH7020663.1"/>
    </source>
</evidence>
<feature type="non-terminal residue" evidence="2">
    <location>
        <position position="1"/>
    </location>
</feature>
<gene>
    <name evidence="2" type="ORF">B0J12DRAFT_553558</name>
</gene>
<evidence type="ECO:0000259" key="1">
    <source>
        <dbReference type="PROSITE" id="PS50879"/>
    </source>
</evidence>
<dbReference type="SUPFAM" id="SSF53098">
    <property type="entry name" value="Ribonuclease H-like"/>
    <property type="match status" value="1"/>
</dbReference>
<dbReference type="PROSITE" id="PS50879">
    <property type="entry name" value="RNASE_H_1"/>
    <property type="match status" value="1"/>
</dbReference>
<dbReference type="CDD" id="cd09276">
    <property type="entry name" value="Rnase_HI_RT_non_LTR"/>
    <property type="match status" value="1"/>
</dbReference>
<accession>A0ABQ8FS76</accession>
<dbReference type="EMBL" id="JAGTJR010000066">
    <property type="protein sequence ID" value="KAH7020663.1"/>
    <property type="molecule type" value="Genomic_DNA"/>
</dbReference>
<evidence type="ECO:0000313" key="3">
    <source>
        <dbReference type="Proteomes" id="UP000774617"/>
    </source>
</evidence>
<feature type="non-terminal residue" evidence="2">
    <location>
        <position position="110"/>
    </location>
</feature>
<reference evidence="2 3" key="1">
    <citation type="journal article" date="2021" name="Nat. Commun.">
        <title>Genetic determinants of endophytism in the Arabidopsis root mycobiome.</title>
        <authorList>
            <person name="Mesny F."/>
            <person name="Miyauchi S."/>
            <person name="Thiergart T."/>
            <person name="Pickel B."/>
            <person name="Atanasova L."/>
            <person name="Karlsson M."/>
            <person name="Huettel B."/>
            <person name="Barry K.W."/>
            <person name="Haridas S."/>
            <person name="Chen C."/>
            <person name="Bauer D."/>
            <person name="Andreopoulos W."/>
            <person name="Pangilinan J."/>
            <person name="LaButti K."/>
            <person name="Riley R."/>
            <person name="Lipzen A."/>
            <person name="Clum A."/>
            <person name="Drula E."/>
            <person name="Henrissat B."/>
            <person name="Kohler A."/>
            <person name="Grigoriev I.V."/>
            <person name="Martin F.M."/>
            <person name="Hacquard S."/>
        </authorList>
    </citation>
    <scope>NUCLEOTIDE SEQUENCE [LARGE SCALE GENOMIC DNA]</scope>
    <source>
        <strain evidence="2 3">MPI-SDFR-AT-0080</strain>
    </source>
</reference>
<dbReference type="InterPro" id="IPR012337">
    <property type="entry name" value="RNaseH-like_sf"/>
</dbReference>
<dbReference type="InterPro" id="IPR036397">
    <property type="entry name" value="RNaseH_sf"/>
</dbReference>
<name>A0ABQ8FS76_9PEZI</name>
<organism evidence="2 3">
    <name type="scientific">Macrophomina phaseolina</name>
    <dbReference type="NCBI Taxonomy" id="35725"/>
    <lineage>
        <taxon>Eukaryota</taxon>
        <taxon>Fungi</taxon>
        <taxon>Dikarya</taxon>
        <taxon>Ascomycota</taxon>
        <taxon>Pezizomycotina</taxon>
        <taxon>Dothideomycetes</taxon>
        <taxon>Dothideomycetes incertae sedis</taxon>
        <taxon>Botryosphaeriales</taxon>
        <taxon>Botryosphaeriaceae</taxon>
        <taxon>Macrophomina</taxon>
    </lineage>
</organism>
<dbReference type="Pfam" id="PF00075">
    <property type="entry name" value="RNase_H"/>
    <property type="match status" value="1"/>
</dbReference>
<sequence>SKNAPAVTAELQAIVFALEWLIQRPRQMDAPIRGRIVHTFWVVTDSMKAPQRLGTWQANFSGQYLVKRAQDLIVRIEVKGATVKFLWVPAHSGVAGNEAAHRAAQETTTA</sequence>
<dbReference type="InterPro" id="IPR002156">
    <property type="entry name" value="RNaseH_domain"/>
</dbReference>
<dbReference type="Gene3D" id="3.30.420.10">
    <property type="entry name" value="Ribonuclease H-like superfamily/Ribonuclease H"/>
    <property type="match status" value="1"/>
</dbReference>
<dbReference type="Proteomes" id="UP000774617">
    <property type="component" value="Unassembled WGS sequence"/>
</dbReference>
<comment type="caution">
    <text evidence="2">The sequence shown here is derived from an EMBL/GenBank/DDBJ whole genome shotgun (WGS) entry which is preliminary data.</text>
</comment>
<feature type="domain" description="RNase H type-1" evidence="1">
    <location>
        <begin position="1"/>
        <end position="109"/>
    </location>
</feature>
<protein>
    <recommendedName>
        <fullName evidence="1">RNase H type-1 domain-containing protein</fullName>
    </recommendedName>
</protein>
<keyword evidence="3" id="KW-1185">Reference proteome</keyword>